<comment type="catalytic activity">
    <reaction evidence="1">
        <text>ATP + protein L-histidine = ADP + protein N-phospho-L-histidine.</text>
        <dbReference type="EC" id="2.7.13.3"/>
    </reaction>
</comment>
<dbReference type="InterPro" id="IPR011006">
    <property type="entry name" value="CheY-like_superfamily"/>
</dbReference>
<dbReference type="SUPFAM" id="SSF52172">
    <property type="entry name" value="CheY-like"/>
    <property type="match status" value="1"/>
</dbReference>
<dbReference type="SMART" id="SM00387">
    <property type="entry name" value="HATPase_c"/>
    <property type="match status" value="1"/>
</dbReference>
<dbReference type="Gene3D" id="1.10.287.130">
    <property type="match status" value="1"/>
</dbReference>
<evidence type="ECO:0000256" key="2">
    <source>
        <dbReference type="ARBA" id="ARBA00012438"/>
    </source>
</evidence>
<feature type="transmembrane region" description="Helical" evidence="5">
    <location>
        <begin position="120"/>
        <end position="138"/>
    </location>
</feature>
<dbReference type="InterPro" id="IPR036097">
    <property type="entry name" value="HisK_dim/P_sf"/>
</dbReference>
<dbReference type="RefSeq" id="WP_188936445.1">
    <property type="nucleotide sequence ID" value="NZ_BMJC01000005.1"/>
</dbReference>
<keyword evidence="5" id="KW-0472">Membrane</keyword>
<dbReference type="CDD" id="cd00082">
    <property type="entry name" value="HisKA"/>
    <property type="match status" value="1"/>
</dbReference>
<dbReference type="PROSITE" id="PS50110">
    <property type="entry name" value="RESPONSE_REGULATORY"/>
    <property type="match status" value="1"/>
</dbReference>
<dbReference type="Gene3D" id="3.30.565.10">
    <property type="entry name" value="Histidine kinase-like ATPase, C-terminal domain"/>
    <property type="match status" value="1"/>
</dbReference>
<gene>
    <name evidence="8" type="ORF">GCM10011511_47070</name>
</gene>
<feature type="modified residue" description="4-aspartylphosphate" evidence="4">
    <location>
        <position position="514"/>
    </location>
</feature>
<dbReference type="Proteomes" id="UP000607559">
    <property type="component" value="Unassembled WGS sequence"/>
</dbReference>
<keyword evidence="9" id="KW-1185">Reference proteome</keyword>
<organism evidence="8 9">
    <name type="scientific">Puia dinghuensis</name>
    <dbReference type="NCBI Taxonomy" id="1792502"/>
    <lineage>
        <taxon>Bacteria</taxon>
        <taxon>Pseudomonadati</taxon>
        <taxon>Bacteroidota</taxon>
        <taxon>Chitinophagia</taxon>
        <taxon>Chitinophagales</taxon>
        <taxon>Chitinophagaceae</taxon>
        <taxon>Puia</taxon>
    </lineage>
</organism>
<dbReference type="InterPro" id="IPR036890">
    <property type="entry name" value="HATPase_C_sf"/>
</dbReference>
<keyword evidence="5" id="KW-1133">Transmembrane helix</keyword>
<dbReference type="SMART" id="SM00388">
    <property type="entry name" value="HisKA"/>
    <property type="match status" value="1"/>
</dbReference>
<feature type="transmembrane region" description="Helical" evidence="5">
    <location>
        <begin position="44"/>
        <end position="63"/>
    </location>
</feature>
<feature type="transmembrane region" description="Helical" evidence="5">
    <location>
        <begin position="158"/>
        <end position="180"/>
    </location>
</feature>
<evidence type="ECO:0000313" key="9">
    <source>
        <dbReference type="Proteomes" id="UP000607559"/>
    </source>
</evidence>
<dbReference type="EMBL" id="BMJC01000005">
    <property type="protein sequence ID" value="GGB17865.1"/>
    <property type="molecule type" value="Genomic_DNA"/>
</dbReference>
<reference evidence="8" key="1">
    <citation type="journal article" date="2014" name="Int. J. Syst. Evol. Microbiol.">
        <title>Complete genome sequence of Corynebacterium casei LMG S-19264T (=DSM 44701T), isolated from a smear-ripened cheese.</title>
        <authorList>
            <consortium name="US DOE Joint Genome Institute (JGI-PGF)"/>
            <person name="Walter F."/>
            <person name="Albersmeier A."/>
            <person name="Kalinowski J."/>
            <person name="Ruckert C."/>
        </authorList>
    </citation>
    <scope>NUCLEOTIDE SEQUENCE</scope>
    <source>
        <strain evidence="8">CGMCC 1.15448</strain>
    </source>
</reference>
<dbReference type="InterPro" id="IPR001789">
    <property type="entry name" value="Sig_transdc_resp-reg_receiver"/>
</dbReference>
<evidence type="ECO:0000256" key="5">
    <source>
        <dbReference type="SAM" id="Phobius"/>
    </source>
</evidence>
<evidence type="ECO:0000256" key="1">
    <source>
        <dbReference type="ARBA" id="ARBA00000085"/>
    </source>
</evidence>
<dbReference type="Pfam" id="PF00512">
    <property type="entry name" value="HisKA"/>
    <property type="match status" value="1"/>
</dbReference>
<dbReference type="SMART" id="SM00448">
    <property type="entry name" value="REC"/>
    <property type="match status" value="1"/>
</dbReference>
<sequence length="582" mass="66184">MNQTQAGPPVAPLTRANFWQLNTFIVLAMGCNFINFLFDIADRMMASAVIEISGIFVLFGFILLNVKGYLEAPKILSIFFVNAHSFFLCYFEGTAQGSYLYLFPFVMAMIYFLRVRKNDLVVSFFIIATTLNLLSIVLAMPYQSVRQPVSEAVYHRHLVLNIVVTFILVCVFFYFVLRLLDFKERRIKRDIRSLKLAEIEITQAKDKAEKAAATKARFMSNMSHELRTPLNAIIGTMHLLIQEHESLHTSDHFKVLKDSSEHMLQLVNAVLDFSKLDEGKLEFVQETFDLGRTMQQAADSFIPVVHQKNIRLYLETDELPAGKKVVGDEMRLKQVLLNLLSNAVKFTESGSVTLQSRINKITDSGVDIRFSVMDTGIGIPAEKLPVIFESFTQADAETTRKYGGSGLGLSICRELVKKMNSELQVTSEPGVGSVFFFDVSLPFQQPMMIVPQEKLRGLQKLNGIRILLVEDNAVNMRIARRFLHSWGASINTAENGQVAWDLFQQQPYDLLLVDLEMPLMDGKALLSQIREVDKEVPAIAFTAAVYENMYDDLQKHGFNGYLHKPFRPDEMHRKILRHIVKK</sequence>
<name>A0A8J2UH98_9BACT</name>
<feature type="domain" description="Response regulatory" evidence="7">
    <location>
        <begin position="465"/>
        <end position="579"/>
    </location>
</feature>
<evidence type="ECO:0000256" key="3">
    <source>
        <dbReference type="ARBA" id="ARBA00022553"/>
    </source>
</evidence>
<dbReference type="InterPro" id="IPR003661">
    <property type="entry name" value="HisK_dim/P_dom"/>
</dbReference>
<dbReference type="EC" id="2.7.13.3" evidence="2"/>
<protein>
    <recommendedName>
        <fullName evidence="2">histidine kinase</fullName>
        <ecNumber evidence="2">2.7.13.3</ecNumber>
    </recommendedName>
</protein>
<accession>A0A8J2UH98</accession>
<keyword evidence="3 4" id="KW-0597">Phosphoprotein</keyword>
<dbReference type="CDD" id="cd16922">
    <property type="entry name" value="HATPase_EvgS-ArcB-TorS-like"/>
    <property type="match status" value="1"/>
</dbReference>
<feature type="transmembrane region" description="Helical" evidence="5">
    <location>
        <begin position="97"/>
        <end position="113"/>
    </location>
</feature>
<dbReference type="PANTHER" id="PTHR45339:SF3">
    <property type="entry name" value="HISTIDINE KINASE"/>
    <property type="match status" value="1"/>
</dbReference>
<dbReference type="FunFam" id="3.30.565.10:FF:000010">
    <property type="entry name" value="Sensor histidine kinase RcsC"/>
    <property type="match status" value="1"/>
</dbReference>
<dbReference type="PRINTS" id="PR00344">
    <property type="entry name" value="BCTRLSENSOR"/>
</dbReference>
<evidence type="ECO:0000259" key="6">
    <source>
        <dbReference type="PROSITE" id="PS50109"/>
    </source>
</evidence>
<dbReference type="Pfam" id="PF02518">
    <property type="entry name" value="HATPase_c"/>
    <property type="match status" value="1"/>
</dbReference>
<feature type="domain" description="Histidine kinase" evidence="6">
    <location>
        <begin position="221"/>
        <end position="443"/>
    </location>
</feature>
<comment type="caution">
    <text evidence="8">The sequence shown here is derived from an EMBL/GenBank/DDBJ whole genome shotgun (WGS) entry which is preliminary data.</text>
</comment>
<evidence type="ECO:0000259" key="7">
    <source>
        <dbReference type="PROSITE" id="PS50110"/>
    </source>
</evidence>
<dbReference type="SUPFAM" id="SSF55874">
    <property type="entry name" value="ATPase domain of HSP90 chaperone/DNA topoisomerase II/histidine kinase"/>
    <property type="match status" value="1"/>
</dbReference>
<dbReference type="PROSITE" id="PS50109">
    <property type="entry name" value="HIS_KIN"/>
    <property type="match status" value="1"/>
</dbReference>
<evidence type="ECO:0000256" key="4">
    <source>
        <dbReference type="PROSITE-ProRule" id="PRU00169"/>
    </source>
</evidence>
<dbReference type="CDD" id="cd17546">
    <property type="entry name" value="REC_hyHK_CKI1_RcsC-like"/>
    <property type="match status" value="1"/>
</dbReference>
<dbReference type="InterPro" id="IPR005467">
    <property type="entry name" value="His_kinase_dom"/>
</dbReference>
<dbReference type="AlphaFoldDB" id="A0A8J2UH98"/>
<evidence type="ECO:0000313" key="8">
    <source>
        <dbReference type="EMBL" id="GGB17865.1"/>
    </source>
</evidence>
<dbReference type="InterPro" id="IPR003594">
    <property type="entry name" value="HATPase_dom"/>
</dbReference>
<reference evidence="8" key="2">
    <citation type="submission" date="2020-09" db="EMBL/GenBank/DDBJ databases">
        <authorList>
            <person name="Sun Q."/>
            <person name="Zhou Y."/>
        </authorList>
    </citation>
    <scope>NUCLEOTIDE SEQUENCE</scope>
    <source>
        <strain evidence="8">CGMCC 1.15448</strain>
    </source>
</reference>
<dbReference type="InterPro" id="IPR004358">
    <property type="entry name" value="Sig_transdc_His_kin-like_C"/>
</dbReference>
<dbReference type="PANTHER" id="PTHR45339">
    <property type="entry name" value="HYBRID SIGNAL TRANSDUCTION HISTIDINE KINASE J"/>
    <property type="match status" value="1"/>
</dbReference>
<dbReference type="SUPFAM" id="SSF47384">
    <property type="entry name" value="Homodimeric domain of signal transducing histidine kinase"/>
    <property type="match status" value="1"/>
</dbReference>
<keyword evidence="5" id="KW-0812">Transmembrane</keyword>
<dbReference type="GO" id="GO:0000155">
    <property type="term" value="F:phosphorelay sensor kinase activity"/>
    <property type="evidence" value="ECO:0007669"/>
    <property type="project" value="InterPro"/>
</dbReference>
<dbReference type="Gene3D" id="3.40.50.2300">
    <property type="match status" value="1"/>
</dbReference>
<proteinExistence type="predicted"/>
<feature type="transmembrane region" description="Helical" evidence="5">
    <location>
        <begin position="21"/>
        <end position="38"/>
    </location>
</feature>
<dbReference type="Pfam" id="PF00072">
    <property type="entry name" value="Response_reg"/>
    <property type="match status" value="1"/>
</dbReference>